<dbReference type="OrthoDB" id="10085221at2759"/>
<dbReference type="Proteomes" id="UP000663832">
    <property type="component" value="Unassembled WGS sequence"/>
</dbReference>
<name>A0A815NSF9_9BILA</name>
<dbReference type="EMBL" id="CAJNOI010001763">
    <property type="protein sequence ID" value="CAF1437419.1"/>
    <property type="molecule type" value="Genomic_DNA"/>
</dbReference>
<protein>
    <submittedName>
        <fullName evidence="2">Uncharacterized protein</fullName>
    </submittedName>
</protein>
<proteinExistence type="predicted"/>
<dbReference type="EMBL" id="CAJNOM010002091">
    <property type="protein sequence ID" value="CAF1626404.1"/>
    <property type="molecule type" value="Genomic_DNA"/>
</dbReference>
<feature type="transmembrane region" description="Helical" evidence="1">
    <location>
        <begin position="418"/>
        <end position="439"/>
    </location>
</feature>
<evidence type="ECO:0000313" key="2">
    <source>
        <dbReference type="EMBL" id="CAF1437419.1"/>
    </source>
</evidence>
<accession>A0A815NSF9</accession>
<keyword evidence="1" id="KW-1133">Transmembrane helix</keyword>
<keyword evidence="1" id="KW-0812">Transmembrane</keyword>
<keyword evidence="1" id="KW-0472">Membrane</keyword>
<feature type="transmembrane region" description="Helical" evidence="1">
    <location>
        <begin position="55"/>
        <end position="74"/>
    </location>
</feature>
<evidence type="ECO:0000313" key="5">
    <source>
        <dbReference type="Proteomes" id="UP000663877"/>
    </source>
</evidence>
<sequence>MNKKSLPIRLLEYIYHYNVFIPDEDDYDDDDLDDNNDKVRDPALTLKQQLYTTRLYIPLFIIVLYILTFIAFVSPQDQLITVTNITPELFNQLSIEHADTLSCPCSTIAVPYEIIVSNTISFHPVCSSIYVSKEWIQALYLSYASSLLVTDFRTTAKSQFELLADFCSICQKTVSESLTDLMDEQLVTVQLLSEDQVRSQILANVDLIKSSIPAQIESIVKLLQITTQSNSLVSALNTNIQAFTGLTLAQTPYIDPISTHFYDENKTYQLNAWAQTCNIVSGTAFAGFYSLSPLDSINNHFQWPLYYPYLRNKIIPNATVDGFFSGCTPLDGLLVSTLDCLYSSTCLKNFADYFPGLNQTNSTWLNGLSASFQKRIPVKDLLSELFVEEWLPMINYSQYFTSCAPKRCTYTEINHMNLFYTAALLLALYGGLTILLRLITSFSVSVFFKVKHRSTNNNFNRGSICIFLLYKSLDVQTTNIIVSKPSLTTYKQLQKSYNNSLECSCSNIAVPFEKFVTWSPRLHQLCSSDFITENWITLLSFTQITGLLVWPTMDWDGFKGTHFRFLSTLCQLANKTVTDAIQRFGIQSFITLNVTTETSFNIQLNLIVNQFAQSFITSFDLLIQTVQLLTQTDQPYTLDGNAVLFYLTTQDEINGAQYARV</sequence>
<organism evidence="2 5">
    <name type="scientific">Adineta steineri</name>
    <dbReference type="NCBI Taxonomy" id="433720"/>
    <lineage>
        <taxon>Eukaryota</taxon>
        <taxon>Metazoa</taxon>
        <taxon>Spiralia</taxon>
        <taxon>Gnathifera</taxon>
        <taxon>Rotifera</taxon>
        <taxon>Eurotatoria</taxon>
        <taxon>Bdelloidea</taxon>
        <taxon>Adinetida</taxon>
        <taxon>Adinetidae</taxon>
        <taxon>Adineta</taxon>
    </lineage>
</organism>
<dbReference type="AlphaFoldDB" id="A0A815NSF9"/>
<evidence type="ECO:0000313" key="3">
    <source>
        <dbReference type="EMBL" id="CAF1626404.1"/>
    </source>
</evidence>
<dbReference type="Proteomes" id="UP000663877">
    <property type="component" value="Unassembled WGS sequence"/>
</dbReference>
<comment type="caution">
    <text evidence="2">The sequence shown here is derived from an EMBL/GenBank/DDBJ whole genome shotgun (WGS) entry which is preliminary data.</text>
</comment>
<reference evidence="2" key="1">
    <citation type="submission" date="2021-02" db="EMBL/GenBank/DDBJ databases">
        <authorList>
            <person name="Nowell W R."/>
        </authorList>
    </citation>
    <scope>NUCLEOTIDE SEQUENCE</scope>
</reference>
<evidence type="ECO:0000313" key="4">
    <source>
        <dbReference type="Proteomes" id="UP000663832"/>
    </source>
</evidence>
<evidence type="ECO:0000256" key="1">
    <source>
        <dbReference type="SAM" id="Phobius"/>
    </source>
</evidence>
<gene>
    <name evidence="2" type="ORF">BJG266_LOCUS39691</name>
    <name evidence="3" type="ORF">QVE165_LOCUS56576</name>
</gene>
<keyword evidence="4" id="KW-1185">Reference proteome</keyword>